<evidence type="ECO:0000256" key="1">
    <source>
        <dbReference type="SAM" id="SignalP"/>
    </source>
</evidence>
<accession>A0ABD3SIQ4</accession>
<organism evidence="2 3">
    <name type="scientific">Penstemon smallii</name>
    <dbReference type="NCBI Taxonomy" id="265156"/>
    <lineage>
        <taxon>Eukaryota</taxon>
        <taxon>Viridiplantae</taxon>
        <taxon>Streptophyta</taxon>
        <taxon>Embryophyta</taxon>
        <taxon>Tracheophyta</taxon>
        <taxon>Spermatophyta</taxon>
        <taxon>Magnoliopsida</taxon>
        <taxon>eudicotyledons</taxon>
        <taxon>Gunneridae</taxon>
        <taxon>Pentapetalae</taxon>
        <taxon>asterids</taxon>
        <taxon>lamiids</taxon>
        <taxon>Lamiales</taxon>
        <taxon>Plantaginaceae</taxon>
        <taxon>Cheloneae</taxon>
        <taxon>Penstemon</taxon>
    </lineage>
</organism>
<feature type="signal peptide" evidence="1">
    <location>
        <begin position="1"/>
        <end position="27"/>
    </location>
</feature>
<keyword evidence="1" id="KW-0732">Signal</keyword>
<reference evidence="2 3" key="1">
    <citation type="submission" date="2024-12" db="EMBL/GenBank/DDBJ databases">
        <title>The unique morphological basis and parallel evolutionary history of personate flowers in Penstemon.</title>
        <authorList>
            <person name="Depatie T.H."/>
            <person name="Wessinger C.A."/>
        </authorList>
    </citation>
    <scope>NUCLEOTIDE SEQUENCE [LARGE SCALE GENOMIC DNA]</scope>
    <source>
        <strain evidence="2">WTNN_2</strain>
        <tissue evidence="2">Leaf</tissue>
    </source>
</reference>
<comment type="caution">
    <text evidence="2">The sequence shown here is derived from an EMBL/GenBank/DDBJ whole genome shotgun (WGS) entry which is preliminary data.</text>
</comment>
<dbReference type="PANTHER" id="PTHR36312">
    <property type="entry name" value="THIONIN-LIKE PROTEIN 1"/>
    <property type="match status" value="1"/>
</dbReference>
<name>A0ABD3SIQ4_9LAMI</name>
<evidence type="ECO:0000313" key="2">
    <source>
        <dbReference type="EMBL" id="KAL3824340.1"/>
    </source>
</evidence>
<evidence type="ECO:0000313" key="3">
    <source>
        <dbReference type="Proteomes" id="UP001634393"/>
    </source>
</evidence>
<keyword evidence="3" id="KW-1185">Reference proteome</keyword>
<gene>
    <name evidence="2" type="ORF">ACJIZ3_020369</name>
</gene>
<dbReference type="EMBL" id="JBJXBP010000006">
    <property type="protein sequence ID" value="KAL3824340.1"/>
    <property type="molecule type" value="Genomic_DNA"/>
</dbReference>
<dbReference type="InterPro" id="IPR038975">
    <property type="entry name" value="THNL"/>
</dbReference>
<protein>
    <submittedName>
        <fullName evidence="2">Uncharacterized protein</fullName>
    </submittedName>
</protein>
<proteinExistence type="predicted"/>
<dbReference type="PANTHER" id="PTHR36312:SF1">
    <property type="entry name" value="OS01G0594500 PROTEIN"/>
    <property type="match status" value="1"/>
</dbReference>
<dbReference type="Proteomes" id="UP001634393">
    <property type="component" value="Unassembled WGS sequence"/>
</dbReference>
<feature type="chain" id="PRO_5044883537" evidence="1">
    <location>
        <begin position="28"/>
        <end position="138"/>
    </location>
</feature>
<sequence length="138" mass="14695">MDKGKNVQSFSATTFVIVLLLAGQASASNSFKNCFPGCAVECLIGKLSCTFECALKCLGKCLLGHENSLGLDYCKVGCAVDRCAHFANDFKVEDVDKVDECVIKNCKNGHCRHLAQAMTLPTSPLSQNSSTTGAPSPR</sequence>
<dbReference type="AlphaFoldDB" id="A0ABD3SIQ4"/>